<evidence type="ECO:0000256" key="1">
    <source>
        <dbReference type="ARBA" id="ARBA00022448"/>
    </source>
</evidence>
<keyword evidence="3" id="KW-0808">Transferase</keyword>
<dbReference type="CDD" id="cd00215">
    <property type="entry name" value="PTS_IIA_lac"/>
    <property type="match status" value="1"/>
</dbReference>
<evidence type="ECO:0000256" key="3">
    <source>
        <dbReference type="ARBA" id="ARBA00022679"/>
    </source>
</evidence>
<keyword evidence="4" id="KW-0598">Phosphotransferase system</keyword>
<dbReference type="AlphaFoldDB" id="A0A940PAT6"/>
<dbReference type="Gene3D" id="1.20.58.80">
    <property type="entry name" value="Phosphotransferase system, lactose/cellobiose-type IIA subunit"/>
    <property type="match status" value="1"/>
</dbReference>
<evidence type="ECO:0000256" key="5">
    <source>
        <dbReference type="PIRSR" id="PIRSR000699-1"/>
    </source>
</evidence>
<keyword evidence="6" id="KW-0479">Metal-binding</keyword>
<name>A0A940PAT6_9ENTE</name>
<organism evidence="8 9">
    <name type="scientific">Vagococcus allomyrinae</name>
    <dbReference type="NCBI Taxonomy" id="2794353"/>
    <lineage>
        <taxon>Bacteria</taxon>
        <taxon>Bacillati</taxon>
        <taxon>Bacillota</taxon>
        <taxon>Bacilli</taxon>
        <taxon>Lactobacillales</taxon>
        <taxon>Enterococcaceae</taxon>
        <taxon>Vagococcus</taxon>
    </lineage>
</organism>
<reference evidence="8" key="1">
    <citation type="submission" date="2020-12" db="EMBL/GenBank/DDBJ databases">
        <title>Vagococcus allomyrinae sp. nov. and Enterococcus lavae sp. nov., isolated from the larvae of Allomyrina dichotoma.</title>
        <authorList>
            <person name="Lee S.D."/>
        </authorList>
    </citation>
    <scope>NUCLEOTIDE SEQUENCE</scope>
    <source>
        <strain evidence="8">BWB3-3</strain>
    </source>
</reference>
<dbReference type="EMBL" id="JAEEGA010000005">
    <property type="protein sequence ID" value="MBP1041132.1"/>
    <property type="molecule type" value="Genomic_DNA"/>
</dbReference>
<evidence type="ECO:0000256" key="6">
    <source>
        <dbReference type="PIRSR" id="PIRSR000699-2"/>
    </source>
</evidence>
<evidence type="ECO:0000313" key="8">
    <source>
        <dbReference type="EMBL" id="MBP1041132.1"/>
    </source>
</evidence>
<dbReference type="SUPFAM" id="SSF46973">
    <property type="entry name" value="Enzyme IIa from lactose specific PTS, IIa-lac"/>
    <property type="match status" value="1"/>
</dbReference>
<evidence type="ECO:0000313" key="9">
    <source>
        <dbReference type="Proteomes" id="UP000674938"/>
    </source>
</evidence>
<dbReference type="GO" id="GO:0046872">
    <property type="term" value="F:metal ion binding"/>
    <property type="evidence" value="ECO:0007669"/>
    <property type="project" value="UniProtKB-KW"/>
</dbReference>
<dbReference type="PANTHER" id="PTHR34382:SF7">
    <property type="entry name" value="PTS SYSTEM N,N'-DIACETYLCHITOBIOSE-SPECIFIC EIIA COMPONENT"/>
    <property type="match status" value="1"/>
</dbReference>
<keyword evidence="6" id="KW-0460">Magnesium</keyword>
<dbReference type="GO" id="GO:0016740">
    <property type="term" value="F:transferase activity"/>
    <property type="evidence" value="ECO:0007669"/>
    <property type="project" value="UniProtKB-KW"/>
</dbReference>
<dbReference type="InterPro" id="IPR003188">
    <property type="entry name" value="PTS_IIA_lac/cel"/>
</dbReference>
<protein>
    <submittedName>
        <fullName evidence="8">PTS lactose/cellobiose transporter subunit IIA</fullName>
    </submittedName>
</protein>
<feature type="active site" description="Tele-phosphohistidine intermediate" evidence="5">
    <location>
        <position position="81"/>
    </location>
</feature>
<dbReference type="PROSITE" id="PS51095">
    <property type="entry name" value="PTS_EIIA_TYPE_3"/>
    <property type="match status" value="1"/>
</dbReference>
<dbReference type="Pfam" id="PF02255">
    <property type="entry name" value="PTS_IIA"/>
    <property type="match status" value="1"/>
</dbReference>
<dbReference type="InterPro" id="IPR036542">
    <property type="entry name" value="PTS_IIA_lac/cel_sf"/>
</dbReference>
<dbReference type="Proteomes" id="UP000674938">
    <property type="component" value="Unassembled WGS sequence"/>
</dbReference>
<dbReference type="PANTHER" id="PTHR34382">
    <property type="entry name" value="PTS SYSTEM N,N'-DIACETYLCHITOBIOSE-SPECIFIC EIIA COMPONENT"/>
    <property type="match status" value="1"/>
</dbReference>
<comment type="cofactor">
    <cofactor evidence="6">
        <name>Mg(2+)</name>
        <dbReference type="ChEBI" id="CHEBI:18420"/>
    </cofactor>
    <text evidence="6">Binds 1 Mg(2+) ion per trimer.</text>
</comment>
<evidence type="ECO:0000256" key="2">
    <source>
        <dbReference type="ARBA" id="ARBA00022597"/>
    </source>
</evidence>
<proteinExistence type="predicted"/>
<keyword evidence="9" id="KW-1185">Reference proteome</keyword>
<dbReference type="PIRSF" id="PIRSF000699">
    <property type="entry name" value="PTS_IILac_III"/>
    <property type="match status" value="1"/>
</dbReference>
<evidence type="ECO:0000256" key="7">
    <source>
        <dbReference type="PROSITE-ProRule" id="PRU00418"/>
    </source>
</evidence>
<feature type="binding site" evidence="6">
    <location>
        <position position="84"/>
    </location>
    <ligand>
        <name>Mg(2+)</name>
        <dbReference type="ChEBI" id="CHEBI:18420"/>
        <note>ligand shared between all trimeric partners</note>
    </ligand>
</feature>
<accession>A0A940PAT6</accession>
<comment type="caution">
    <text evidence="8">The sequence shown here is derived from an EMBL/GenBank/DDBJ whole genome shotgun (WGS) entry which is preliminary data.</text>
</comment>
<feature type="modified residue" description="Phosphohistidine; by HPr" evidence="7">
    <location>
        <position position="81"/>
    </location>
</feature>
<dbReference type="RefSeq" id="WP_209526784.1">
    <property type="nucleotide sequence ID" value="NZ_JAEEGA010000005.1"/>
</dbReference>
<dbReference type="GO" id="GO:0009401">
    <property type="term" value="P:phosphoenolpyruvate-dependent sugar phosphotransferase system"/>
    <property type="evidence" value="ECO:0007669"/>
    <property type="project" value="UniProtKB-KW"/>
</dbReference>
<keyword evidence="2" id="KW-0762">Sugar transport</keyword>
<sequence>MEAVDRDALNLLSMQVILHAGNARDYVFQAVGKASDRDFSESEDLMKLASQEITRAHKSQTETLQKEAEGITIPYSPLFGHAQDTLMTVMSEINLMKEIIKIYQKIGGEQNG</sequence>
<gene>
    <name evidence="8" type="ORF">I6N95_08960</name>
</gene>
<evidence type="ECO:0000256" key="4">
    <source>
        <dbReference type="ARBA" id="ARBA00022683"/>
    </source>
</evidence>
<keyword evidence="1" id="KW-0813">Transport</keyword>